<protein>
    <recommendedName>
        <fullName evidence="3">Transposase</fullName>
    </recommendedName>
</protein>
<sequence length="98" mass="11245">MQRITYNPHKSRILHNAYSKALLKNWKKRLEEGDSTAEPVREKRFVQPFKDQVIDLNPQAFLDIEASVNAHQQVCRSYASGDDASVLNQKKEEENAGC</sequence>
<comment type="caution">
    <text evidence="1">The sequence shown here is derived from an EMBL/GenBank/DDBJ whole genome shotgun (WGS) entry which is preliminary data.</text>
</comment>
<gene>
    <name evidence="1" type="ORF">CDAR_428891</name>
</gene>
<organism evidence="1 2">
    <name type="scientific">Caerostris darwini</name>
    <dbReference type="NCBI Taxonomy" id="1538125"/>
    <lineage>
        <taxon>Eukaryota</taxon>
        <taxon>Metazoa</taxon>
        <taxon>Ecdysozoa</taxon>
        <taxon>Arthropoda</taxon>
        <taxon>Chelicerata</taxon>
        <taxon>Arachnida</taxon>
        <taxon>Araneae</taxon>
        <taxon>Araneomorphae</taxon>
        <taxon>Entelegynae</taxon>
        <taxon>Araneoidea</taxon>
        <taxon>Araneidae</taxon>
        <taxon>Caerostris</taxon>
    </lineage>
</organism>
<keyword evidence="2" id="KW-1185">Reference proteome</keyword>
<proteinExistence type="predicted"/>
<name>A0AAV4V6D8_9ARAC</name>
<dbReference type="EMBL" id="BPLQ01012385">
    <property type="protein sequence ID" value="GIY65100.1"/>
    <property type="molecule type" value="Genomic_DNA"/>
</dbReference>
<dbReference type="Proteomes" id="UP001054837">
    <property type="component" value="Unassembled WGS sequence"/>
</dbReference>
<evidence type="ECO:0008006" key="3">
    <source>
        <dbReference type="Google" id="ProtNLM"/>
    </source>
</evidence>
<reference evidence="1 2" key="1">
    <citation type="submission" date="2021-06" db="EMBL/GenBank/DDBJ databases">
        <title>Caerostris darwini draft genome.</title>
        <authorList>
            <person name="Kono N."/>
            <person name="Arakawa K."/>
        </authorList>
    </citation>
    <scope>NUCLEOTIDE SEQUENCE [LARGE SCALE GENOMIC DNA]</scope>
</reference>
<evidence type="ECO:0000313" key="2">
    <source>
        <dbReference type="Proteomes" id="UP001054837"/>
    </source>
</evidence>
<evidence type="ECO:0000313" key="1">
    <source>
        <dbReference type="EMBL" id="GIY65100.1"/>
    </source>
</evidence>
<accession>A0AAV4V6D8</accession>
<dbReference type="AlphaFoldDB" id="A0AAV4V6D8"/>